<accession>F5ZCB9</accession>
<protein>
    <submittedName>
        <fullName evidence="1">Uncharacterized protein</fullName>
    </submittedName>
</protein>
<dbReference type="Proteomes" id="UP000000683">
    <property type="component" value="Chromosome"/>
</dbReference>
<reference evidence="1 2" key="1">
    <citation type="journal article" date="2011" name="J. Bacteriol.">
        <title>Complete genome sequence of the polycyclic aromatic hydrocarbon-degrading bacterium Alteromonas sp. strain SN2.</title>
        <authorList>
            <person name="Jin H.M."/>
            <person name="Jeong H."/>
            <person name="Moon E.J."/>
            <person name="Math R.K."/>
            <person name="Lee K."/>
            <person name="Kim H.J."/>
            <person name="Jeon C.O."/>
            <person name="Oh T.K."/>
            <person name="Kim J.F."/>
        </authorList>
    </citation>
    <scope>NUCLEOTIDE SEQUENCE [LARGE SCALE GENOMIC DNA]</scope>
    <source>
        <strain evidence="2">JCM 17741 / KACC 18427 / KCTC 11700BP / SN2</strain>
    </source>
</reference>
<keyword evidence="2" id="KW-1185">Reference proteome</keyword>
<dbReference type="HOGENOM" id="CLU_3339230_0_0_6"/>
<evidence type="ECO:0000313" key="1">
    <source>
        <dbReference type="EMBL" id="AEF02512.1"/>
    </source>
</evidence>
<organism evidence="1 2">
    <name type="scientific">Alteromonas naphthalenivorans</name>
    <dbReference type="NCBI Taxonomy" id="715451"/>
    <lineage>
        <taxon>Bacteria</taxon>
        <taxon>Pseudomonadati</taxon>
        <taxon>Pseudomonadota</taxon>
        <taxon>Gammaproteobacteria</taxon>
        <taxon>Alteromonadales</taxon>
        <taxon>Alteromonadaceae</taxon>
        <taxon>Alteromonas/Salinimonas group</taxon>
        <taxon>Alteromonas</taxon>
    </lineage>
</organism>
<evidence type="ECO:0000313" key="2">
    <source>
        <dbReference type="Proteomes" id="UP000000683"/>
    </source>
</evidence>
<gene>
    <name evidence="1" type="ordered locus">ambt_04810</name>
</gene>
<proteinExistence type="predicted"/>
<sequence length="37" mass="4143">MLVLLSLHAPSERLAVNVIHDAIHKDFMIVPFPGDDM</sequence>
<dbReference type="AlphaFoldDB" id="F5ZCB9"/>
<dbReference type="EMBL" id="CP002339">
    <property type="protein sequence ID" value="AEF02512.1"/>
    <property type="molecule type" value="Genomic_DNA"/>
</dbReference>
<name>F5ZCB9_ALTNA</name>
<dbReference type="KEGG" id="alt:ambt_04810"/>